<dbReference type="InterPro" id="IPR028325">
    <property type="entry name" value="VG_K_chnl"/>
</dbReference>
<dbReference type="Pfam" id="PF00520">
    <property type="entry name" value="Ion_trans"/>
    <property type="match status" value="1"/>
</dbReference>
<feature type="non-terminal residue" evidence="13">
    <location>
        <position position="1"/>
    </location>
</feature>
<evidence type="ECO:0000256" key="5">
    <source>
        <dbReference type="ARBA" id="ARBA00022826"/>
    </source>
</evidence>
<keyword evidence="10" id="KW-0407">Ion channel</keyword>
<evidence type="ECO:0000256" key="10">
    <source>
        <dbReference type="ARBA" id="ARBA00023303"/>
    </source>
</evidence>
<sequence length="72" mass="8114">ISSQKFPFQAFFLVLGMVIFATLVYYTEKLENNPNNQFVSIPFSLWWTICTMTTVGTITSHPVPTNGKPNAN</sequence>
<accession>J9AE91</accession>
<keyword evidence="5" id="KW-0631">Potassium channel</keyword>
<proteinExistence type="predicted"/>
<evidence type="ECO:0000256" key="7">
    <source>
        <dbReference type="ARBA" id="ARBA00022989"/>
    </source>
</evidence>
<keyword evidence="9 11" id="KW-0472">Membrane</keyword>
<evidence type="ECO:0000256" key="1">
    <source>
        <dbReference type="ARBA" id="ARBA00004141"/>
    </source>
</evidence>
<reference evidence="14" key="1">
    <citation type="submission" date="2012-08" db="EMBL/GenBank/DDBJ databases">
        <title>The Genome Sequence of Wuchereria bancrofti.</title>
        <authorList>
            <person name="Nutman T.B."/>
            <person name="Fink D.L."/>
            <person name="Russ C."/>
            <person name="Young S."/>
            <person name="Zeng Q."/>
            <person name="Koehrsen M."/>
            <person name="Alvarado L."/>
            <person name="Berlin A."/>
            <person name="Chapman S.B."/>
            <person name="Chen Z."/>
            <person name="Freedman E."/>
            <person name="Gellesch M."/>
            <person name="Goldberg J."/>
            <person name="Griggs A."/>
            <person name="Gujja S."/>
            <person name="Heilman E.R."/>
            <person name="Heiman D."/>
            <person name="Hepburn T."/>
            <person name="Howarth C."/>
            <person name="Jen D."/>
            <person name="Larson L."/>
            <person name="Lewis B."/>
            <person name="Mehta T."/>
            <person name="Park D."/>
            <person name="Pearson M."/>
            <person name="Roberts A."/>
            <person name="Saif S."/>
            <person name="Shea T."/>
            <person name="Shenoy N."/>
            <person name="Sisk P."/>
            <person name="Stolte C."/>
            <person name="Sykes S."/>
            <person name="Walk T."/>
            <person name="White J."/>
            <person name="Yandava C."/>
            <person name="Haas B."/>
            <person name="Henn M.R."/>
            <person name="Nusbaum C."/>
            <person name="Birren B."/>
        </authorList>
    </citation>
    <scope>NUCLEOTIDE SEQUENCE [LARGE SCALE GENOMIC DNA]</scope>
    <source>
        <strain evidence="14">NA</strain>
    </source>
</reference>
<keyword evidence="4 11" id="KW-0812">Transmembrane</keyword>
<protein>
    <recommendedName>
        <fullName evidence="12">Ion transport domain-containing protein</fullName>
    </recommendedName>
</protein>
<keyword evidence="8" id="KW-0406">Ion transport</keyword>
<feature type="domain" description="Ion transport" evidence="12">
    <location>
        <begin position="9"/>
        <end position="68"/>
    </location>
</feature>
<evidence type="ECO:0000313" key="14">
    <source>
        <dbReference type="Proteomes" id="UP000004810"/>
    </source>
</evidence>
<feature type="non-terminal residue" evidence="13">
    <location>
        <position position="72"/>
    </location>
</feature>
<gene>
    <name evidence="13" type="ORF">WUBG_16757</name>
</gene>
<evidence type="ECO:0000256" key="6">
    <source>
        <dbReference type="ARBA" id="ARBA00022958"/>
    </source>
</evidence>
<dbReference type="PANTHER" id="PTHR11537">
    <property type="entry name" value="VOLTAGE-GATED POTASSIUM CHANNEL"/>
    <property type="match status" value="1"/>
</dbReference>
<dbReference type="PRINTS" id="PR00169">
    <property type="entry name" value="KCHANNEL"/>
</dbReference>
<dbReference type="EMBL" id="ADBV01016387">
    <property type="protein sequence ID" value="EJW72340.1"/>
    <property type="molecule type" value="Genomic_DNA"/>
</dbReference>
<dbReference type="GO" id="GO:0045211">
    <property type="term" value="C:postsynaptic membrane"/>
    <property type="evidence" value="ECO:0007669"/>
    <property type="project" value="TreeGrafter"/>
</dbReference>
<evidence type="ECO:0000256" key="9">
    <source>
        <dbReference type="ARBA" id="ARBA00023136"/>
    </source>
</evidence>
<keyword evidence="3" id="KW-0633">Potassium transport</keyword>
<dbReference type="GO" id="GO:0001508">
    <property type="term" value="P:action potential"/>
    <property type="evidence" value="ECO:0007669"/>
    <property type="project" value="TreeGrafter"/>
</dbReference>
<comment type="caution">
    <text evidence="13">The sequence shown here is derived from an EMBL/GenBank/DDBJ whole genome shotgun (WGS) entry which is preliminary data.</text>
</comment>
<keyword evidence="2" id="KW-0813">Transport</keyword>
<organism evidence="13 14">
    <name type="scientific">Wuchereria bancrofti</name>
    <dbReference type="NCBI Taxonomy" id="6293"/>
    <lineage>
        <taxon>Eukaryota</taxon>
        <taxon>Metazoa</taxon>
        <taxon>Ecdysozoa</taxon>
        <taxon>Nematoda</taxon>
        <taxon>Chromadorea</taxon>
        <taxon>Rhabditida</taxon>
        <taxon>Spirurina</taxon>
        <taxon>Spiruromorpha</taxon>
        <taxon>Filarioidea</taxon>
        <taxon>Onchocercidae</taxon>
        <taxon>Wuchereria</taxon>
    </lineage>
</organism>
<dbReference type="GO" id="GO:0042734">
    <property type="term" value="C:presynaptic membrane"/>
    <property type="evidence" value="ECO:0007669"/>
    <property type="project" value="TreeGrafter"/>
</dbReference>
<evidence type="ECO:0000256" key="3">
    <source>
        <dbReference type="ARBA" id="ARBA00022538"/>
    </source>
</evidence>
<evidence type="ECO:0000256" key="2">
    <source>
        <dbReference type="ARBA" id="ARBA00022448"/>
    </source>
</evidence>
<keyword evidence="7 11" id="KW-1133">Transmembrane helix</keyword>
<dbReference type="GO" id="GO:0005251">
    <property type="term" value="F:delayed rectifier potassium channel activity"/>
    <property type="evidence" value="ECO:0007669"/>
    <property type="project" value="TreeGrafter"/>
</dbReference>
<name>J9AE91_WUCBA</name>
<dbReference type="GO" id="GO:0008076">
    <property type="term" value="C:voltage-gated potassium channel complex"/>
    <property type="evidence" value="ECO:0007669"/>
    <property type="project" value="InterPro"/>
</dbReference>
<evidence type="ECO:0000256" key="4">
    <source>
        <dbReference type="ARBA" id="ARBA00022692"/>
    </source>
</evidence>
<evidence type="ECO:0000256" key="11">
    <source>
        <dbReference type="SAM" id="Phobius"/>
    </source>
</evidence>
<keyword evidence="6" id="KW-0630">Potassium</keyword>
<dbReference type="PANTHER" id="PTHR11537:SF245">
    <property type="entry name" value="POTASSIUM VOLTAGE-GATED CHANNEL PROTEIN EGL-36"/>
    <property type="match status" value="1"/>
</dbReference>
<dbReference type="SUPFAM" id="SSF81324">
    <property type="entry name" value="Voltage-gated potassium channels"/>
    <property type="match status" value="1"/>
</dbReference>
<dbReference type="GO" id="GO:0043679">
    <property type="term" value="C:axon terminus"/>
    <property type="evidence" value="ECO:0007669"/>
    <property type="project" value="TreeGrafter"/>
</dbReference>
<feature type="transmembrane region" description="Helical" evidence="11">
    <location>
        <begin position="6"/>
        <end position="26"/>
    </location>
</feature>
<evidence type="ECO:0000256" key="8">
    <source>
        <dbReference type="ARBA" id="ARBA00023065"/>
    </source>
</evidence>
<dbReference type="GO" id="GO:0032809">
    <property type="term" value="C:neuronal cell body membrane"/>
    <property type="evidence" value="ECO:0007669"/>
    <property type="project" value="TreeGrafter"/>
</dbReference>
<evidence type="ECO:0000259" key="12">
    <source>
        <dbReference type="Pfam" id="PF00520"/>
    </source>
</evidence>
<dbReference type="AlphaFoldDB" id="J9AE91"/>
<dbReference type="GO" id="GO:0032590">
    <property type="term" value="C:dendrite membrane"/>
    <property type="evidence" value="ECO:0007669"/>
    <property type="project" value="TreeGrafter"/>
</dbReference>
<feature type="transmembrane region" description="Helical" evidence="11">
    <location>
        <begin position="38"/>
        <end position="58"/>
    </location>
</feature>
<dbReference type="Gene3D" id="1.10.287.70">
    <property type="match status" value="1"/>
</dbReference>
<comment type="subcellular location">
    <subcellularLocation>
        <location evidence="1">Membrane</location>
        <topology evidence="1">Multi-pass membrane protein</topology>
    </subcellularLocation>
</comment>
<evidence type="ECO:0000313" key="13">
    <source>
        <dbReference type="EMBL" id="EJW72340.1"/>
    </source>
</evidence>
<dbReference type="Proteomes" id="UP000004810">
    <property type="component" value="Unassembled WGS sequence"/>
</dbReference>
<dbReference type="InterPro" id="IPR005821">
    <property type="entry name" value="Ion_trans_dom"/>
</dbReference>